<organism evidence="1 2">
    <name type="scientific">Tahibacter soli</name>
    <dbReference type="NCBI Taxonomy" id="2983605"/>
    <lineage>
        <taxon>Bacteria</taxon>
        <taxon>Pseudomonadati</taxon>
        <taxon>Pseudomonadota</taxon>
        <taxon>Gammaproteobacteria</taxon>
        <taxon>Lysobacterales</taxon>
        <taxon>Rhodanobacteraceae</taxon>
        <taxon>Tahibacter</taxon>
    </lineage>
</organism>
<dbReference type="EMBL" id="JAOVZO020000001">
    <property type="protein sequence ID" value="MDC8011060.1"/>
    <property type="molecule type" value="Genomic_DNA"/>
</dbReference>
<dbReference type="InterPro" id="IPR009282">
    <property type="entry name" value="DUF937"/>
</dbReference>
<dbReference type="Proteomes" id="UP001139971">
    <property type="component" value="Unassembled WGS sequence"/>
</dbReference>
<dbReference type="RefSeq" id="WP_263544478.1">
    <property type="nucleotide sequence ID" value="NZ_JAOVZO020000001.1"/>
</dbReference>
<accession>A0A9X3YHB4</accession>
<keyword evidence="2" id="KW-1185">Reference proteome</keyword>
<gene>
    <name evidence="1" type="ORF">OD750_000710</name>
</gene>
<dbReference type="SUPFAM" id="SSF140804">
    <property type="entry name" value="YidB-like"/>
    <property type="match status" value="1"/>
</dbReference>
<name>A0A9X3YHB4_9GAMM</name>
<dbReference type="InterPro" id="IPR027405">
    <property type="entry name" value="YidB-like"/>
</dbReference>
<sequence length="266" mass="25231">MSGVVDAVMNEIGDQEIGAVAQRFGLSPDEAQNAIAQALPLMVGALARNSATPEGAQALHGALERDHSGVDIGGLLGGLFGGGAQGGGGIGDVLGSVLGGGRAGGAQGGGIGDVLGGVLGGGQTGGAQGGGIGDVLGSVLGGGQAGGTQGGGIGGAILGHIFGSRQKQAADGLGQTTGMSAGNAMQLLAMLAPIVMAVLGRMNRNQQLGPGGLGEALGRDNERARAGGGVTGGLLGAVLDRDGDGDVDLSDLMQVGGGLIGSMARR</sequence>
<protein>
    <submittedName>
        <fullName evidence="1">DUF937 domain-containing protein</fullName>
    </submittedName>
</protein>
<dbReference type="Gene3D" id="1.10.10.690">
    <property type="entry name" value="YidB-like"/>
    <property type="match status" value="1"/>
</dbReference>
<dbReference type="PROSITE" id="PS00018">
    <property type="entry name" value="EF_HAND_1"/>
    <property type="match status" value="1"/>
</dbReference>
<dbReference type="InterPro" id="IPR018247">
    <property type="entry name" value="EF_Hand_1_Ca_BS"/>
</dbReference>
<comment type="caution">
    <text evidence="1">The sequence shown here is derived from an EMBL/GenBank/DDBJ whole genome shotgun (WGS) entry which is preliminary data.</text>
</comment>
<reference evidence="1" key="1">
    <citation type="submission" date="2023-02" db="EMBL/GenBank/DDBJ databases">
        <title>Tahibacter soli sp. nov. isolated from soil.</title>
        <authorList>
            <person name="Baek J.H."/>
            <person name="Lee J.K."/>
            <person name="Choi D.G."/>
            <person name="Jeon C.O."/>
        </authorList>
    </citation>
    <scope>NUCLEOTIDE SEQUENCE</scope>
    <source>
        <strain evidence="1">BL</strain>
    </source>
</reference>
<dbReference type="Pfam" id="PF06078">
    <property type="entry name" value="DUF937"/>
    <property type="match status" value="2"/>
</dbReference>
<dbReference type="AlphaFoldDB" id="A0A9X3YHB4"/>
<evidence type="ECO:0000313" key="1">
    <source>
        <dbReference type="EMBL" id="MDC8011060.1"/>
    </source>
</evidence>
<evidence type="ECO:0000313" key="2">
    <source>
        <dbReference type="Proteomes" id="UP001139971"/>
    </source>
</evidence>
<proteinExistence type="predicted"/>